<dbReference type="PANTHER" id="PTHR46388:SF2">
    <property type="entry name" value="NHL REPEAT-CONTAINING PROTEIN 2"/>
    <property type="match status" value="1"/>
</dbReference>
<protein>
    <submittedName>
        <fullName evidence="1">Redoxin domain-containing protein</fullName>
    </submittedName>
</protein>
<evidence type="ECO:0000313" key="2">
    <source>
        <dbReference type="Proteomes" id="UP001147700"/>
    </source>
</evidence>
<reference evidence="1" key="1">
    <citation type="submission" date="2022-10" db="EMBL/GenBank/DDBJ databases">
        <title>The WGS of Solirubrobacter sp. CPCC 204708.</title>
        <authorList>
            <person name="Jiang Z."/>
        </authorList>
    </citation>
    <scope>NUCLEOTIDE SEQUENCE</scope>
    <source>
        <strain evidence="1">CPCC 204708</strain>
    </source>
</reference>
<dbReference type="Proteomes" id="UP001147700">
    <property type="component" value="Unassembled WGS sequence"/>
</dbReference>
<sequence length="247" mass="27948">MRAADESITPPPFPRNLPWCNVAMLKMHEQRGKVVLVEFWDFCRVNNLRTLPYLKVWHERYAEAGLRIIGVHTGGFPPAREDDNVRRAVERLEIPWPVLIDTNLDVWDLYGNEGWPARYLWTPEHKLFSMHYGEGAYAETEREIQELLGIERDVVEPLRPEDAEDALIAPQTADQPGAYSGPYEAGGVWAVVDGVGAIRVNGEVFDIFEPGAIEVVHHERHTRGELQFEVTEGVVVHATCFTPGLVA</sequence>
<keyword evidence="2" id="KW-1185">Reference proteome</keyword>
<dbReference type="SUPFAM" id="SSF52833">
    <property type="entry name" value="Thioredoxin-like"/>
    <property type="match status" value="1"/>
</dbReference>
<dbReference type="InterPro" id="IPR036249">
    <property type="entry name" value="Thioredoxin-like_sf"/>
</dbReference>
<dbReference type="RefSeq" id="WP_202957786.1">
    <property type="nucleotide sequence ID" value="NZ_JAPCID010000030.1"/>
</dbReference>
<gene>
    <name evidence="1" type="ORF">OJ962_20375</name>
</gene>
<organism evidence="1 2">
    <name type="scientific">Solirubrobacter deserti</name>
    <dbReference type="NCBI Taxonomy" id="2282478"/>
    <lineage>
        <taxon>Bacteria</taxon>
        <taxon>Bacillati</taxon>
        <taxon>Actinomycetota</taxon>
        <taxon>Thermoleophilia</taxon>
        <taxon>Solirubrobacterales</taxon>
        <taxon>Solirubrobacteraceae</taxon>
        <taxon>Solirubrobacter</taxon>
    </lineage>
</organism>
<name>A0ABT4RNK3_9ACTN</name>
<dbReference type="Gene3D" id="3.40.30.10">
    <property type="entry name" value="Glutaredoxin"/>
    <property type="match status" value="1"/>
</dbReference>
<proteinExistence type="predicted"/>
<evidence type="ECO:0000313" key="1">
    <source>
        <dbReference type="EMBL" id="MDA0139870.1"/>
    </source>
</evidence>
<accession>A0ABT4RNK3</accession>
<dbReference type="PANTHER" id="PTHR46388">
    <property type="entry name" value="NHL REPEAT-CONTAINING PROTEIN 2"/>
    <property type="match status" value="1"/>
</dbReference>
<dbReference type="EMBL" id="JAPCID010000030">
    <property type="protein sequence ID" value="MDA0139870.1"/>
    <property type="molecule type" value="Genomic_DNA"/>
</dbReference>
<comment type="caution">
    <text evidence="1">The sequence shown here is derived from an EMBL/GenBank/DDBJ whole genome shotgun (WGS) entry which is preliminary data.</text>
</comment>